<gene>
    <name evidence="5" type="ORF">P5G50_00255</name>
</gene>
<dbReference type="PROSITE" id="PS50956">
    <property type="entry name" value="HTH_ASNC_2"/>
    <property type="match status" value="1"/>
</dbReference>
<dbReference type="InterPro" id="IPR019885">
    <property type="entry name" value="Tscrpt_reg_HTH_AsnC-type_CS"/>
</dbReference>
<dbReference type="PRINTS" id="PR00033">
    <property type="entry name" value="HTHASNC"/>
</dbReference>
<dbReference type="Proteomes" id="UP001174208">
    <property type="component" value="Unassembled WGS sequence"/>
</dbReference>
<proteinExistence type="predicted"/>
<dbReference type="PANTHER" id="PTHR30154">
    <property type="entry name" value="LEUCINE-RESPONSIVE REGULATORY PROTEIN"/>
    <property type="match status" value="1"/>
</dbReference>
<dbReference type="Pfam" id="PF13412">
    <property type="entry name" value="HTH_24"/>
    <property type="match status" value="1"/>
</dbReference>
<dbReference type="PANTHER" id="PTHR30154:SF34">
    <property type="entry name" value="TRANSCRIPTIONAL REGULATOR AZLB"/>
    <property type="match status" value="1"/>
</dbReference>
<feature type="domain" description="HTH asnC-type" evidence="4">
    <location>
        <begin position="1"/>
        <end position="62"/>
    </location>
</feature>
<dbReference type="InterPro" id="IPR011008">
    <property type="entry name" value="Dimeric_a/b-barrel"/>
</dbReference>
<sequence length="156" mass="16884">MDALDREILAQLQADGRLTVTDLAARIGLSLSACHRRVRELERDGAIVGYRAVLSPEAVGLGFEAVVFATIGRTDLETIEAFEEAVVAIPEIVAAERLFGDPDYMLRVLTPDLAAYQRLYDGTLGRLPGVQRLTSTLVMKRLKAEGAVPVAAYLSA</sequence>
<dbReference type="PROSITE" id="PS00519">
    <property type="entry name" value="HTH_ASNC_1"/>
    <property type="match status" value="1"/>
</dbReference>
<evidence type="ECO:0000313" key="5">
    <source>
        <dbReference type="EMBL" id="MDN4612865.1"/>
    </source>
</evidence>
<dbReference type="EMBL" id="JAROCF010000001">
    <property type="protein sequence ID" value="MDN4612865.1"/>
    <property type="molecule type" value="Genomic_DNA"/>
</dbReference>
<comment type="caution">
    <text evidence="5">The sequence shown here is derived from an EMBL/GenBank/DDBJ whole genome shotgun (WGS) entry which is preliminary data.</text>
</comment>
<evidence type="ECO:0000256" key="1">
    <source>
        <dbReference type="ARBA" id="ARBA00023015"/>
    </source>
</evidence>
<dbReference type="Gene3D" id="3.30.70.920">
    <property type="match status" value="1"/>
</dbReference>
<evidence type="ECO:0000256" key="3">
    <source>
        <dbReference type="ARBA" id="ARBA00023163"/>
    </source>
</evidence>
<evidence type="ECO:0000259" key="4">
    <source>
        <dbReference type="PROSITE" id="PS50956"/>
    </source>
</evidence>
<evidence type="ECO:0000313" key="6">
    <source>
        <dbReference type="Proteomes" id="UP001174208"/>
    </source>
</evidence>
<keyword evidence="3" id="KW-0804">Transcription</keyword>
<reference evidence="5" key="1">
    <citation type="submission" date="2023-06" db="EMBL/GenBank/DDBJ databases">
        <title>MT1 and MT2 Draft Genomes of Novel Species.</title>
        <authorList>
            <person name="Venkateswaran K."/>
        </authorList>
    </citation>
    <scope>NUCLEOTIDE SEQUENCE</scope>
    <source>
        <strain evidence="5">F6_8S_P_1B</strain>
    </source>
</reference>
<name>A0ABT8K5Y0_9MICO</name>
<dbReference type="InterPro" id="IPR019888">
    <property type="entry name" value="Tscrpt_reg_AsnC-like"/>
</dbReference>
<dbReference type="Pfam" id="PF01037">
    <property type="entry name" value="AsnC_trans_reg"/>
    <property type="match status" value="1"/>
</dbReference>
<dbReference type="RefSeq" id="WP_301209685.1">
    <property type="nucleotide sequence ID" value="NZ_JAROCF010000001.1"/>
</dbReference>
<protein>
    <submittedName>
        <fullName evidence="5">Lrp/AsnC family transcriptional regulator</fullName>
    </submittedName>
</protein>
<organism evidence="5 6">
    <name type="scientific">Leifsonia williamsii</name>
    <dbReference type="NCBI Taxonomy" id="3035919"/>
    <lineage>
        <taxon>Bacteria</taxon>
        <taxon>Bacillati</taxon>
        <taxon>Actinomycetota</taxon>
        <taxon>Actinomycetes</taxon>
        <taxon>Micrococcales</taxon>
        <taxon>Microbacteriaceae</taxon>
        <taxon>Leifsonia</taxon>
    </lineage>
</organism>
<dbReference type="InterPro" id="IPR036388">
    <property type="entry name" value="WH-like_DNA-bd_sf"/>
</dbReference>
<keyword evidence="6" id="KW-1185">Reference proteome</keyword>
<keyword evidence="2" id="KW-0238">DNA-binding</keyword>
<dbReference type="SMART" id="SM00344">
    <property type="entry name" value="HTH_ASNC"/>
    <property type="match status" value="1"/>
</dbReference>
<accession>A0ABT8K5Y0</accession>
<dbReference type="SUPFAM" id="SSF54909">
    <property type="entry name" value="Dimeric alpha+beta barrel"/>
    <property type="match status" value="1"/>
</dbReference>
<keyword evidence="1" id="KW-0805">Transcription regulation</keyword>
<dbReference type="InterPro" id="IPR036390">
    <property type="entry name" value="WH_DNA-bd_sf"/>
</dbReference>
<dbReference type="Gene3D" id="1.10.10.10">
    <property type="entry name" value="Winged helix-like DNA-binding domain superfamily/Winged helix DNA-binding domain"/>
    <property type="match status" value="1"/>
</dbReference>
<dbReference type="CDD" id="cd00090">
    <property type="entry name" value="HTH_ARSR"/>
    <property type="match status" value="1"/>
</dbReference>
<evidence type="ECO:0000256" key="2">
    <source>
        <dbReference type="ARBA" id="ARBA00023125"/>
    </source>
</evidence>
<dbReference type="InterPro" id="IPR000485">
    <property type="entry name" value="AsnC-type_HTH_dom"/>
</dbReference>
<dbReference type="InterPro" id="IPR019887">
    <property type="entry name" value="Tscrpt_reg_AsnC/Lrp_C"/>
</dbReference>
<dbReference type="SUPFAM" id="SSF46785">
    <property type="entry name" value="Winged helix' DNA-binding domain"/>
    <property type="match status" value="1"/>
</dbReference>
<dbReference type="InterPro" id="IPR011991">
    <property type="entry name" value="ArsR-like_HTH"/>
</dbReference>